<dbReference type="Proteomes" id="UP000760860">
    <property type="component" value="Unassembled WGS sequence"/>
</dbReference>
<evidence type="ECO:0000313" key="1">
    <source>
        <dbReference type="EMBL" id="KAG3192376.1"/>
    </source>
</evidence>
<accession>A0A329RNL2</accession>
<reference evidence="2 3" key="1">
    <citation type="submission" date="2018-01" db="EMBL/GenBank/DDBJ databases">
        <title>Draft genome of the strawberry crown rot pathogen Phytophthora cactorum.</title>
        <authorList>
            <person name="Armitage A.D."/>
            <person name="Lysoe E."/>
            <person name="Nellist C.F."/>
            <person name="Harrison R.J."/>
            <person name="Brurberg M.B."/>
        </authorList>
    </citation>
    <scope>NUCLEOTIDE SEQUENCE [LARGE SCALE GENOMIC DNA]</scope>
    <source>
        <strain evidence="2 3">10300</strain>
    </source>
</reference>
<evidence type="ECO:0000313" key="2">
    <source>
        <dbReference type="EMBL" id="RAW25266.1"/>
    </source>
</evidence>
<protein>
    <submittedName>
        <fullName evidence="2">Uncharacterized protein</fullName>
    </submittedName>
</protein>
<proteinExistence type="predicted"/>
<name>A0A329RNL2_9STRA</name>
<sequence>MLFDAETFGLFHVYFLVKEIIKEDCLDIHLVDFKI</sequence>
<gene>
    <name evidence="2" type="ORF">PC110_g18308</name>
    <name evidence="1" type="ORF">PC129_g25052</name>
</gene>
<organism evidence="2 3">
    <name type="scientific">Phytophthora cactorum</name>
    <dbReference type="NCBI Taxonomy" id="29920"/>
    <lineage>
        <taxon>Eukaryota</taxon>
        <taxon>Sar</taxon>
        <taxon>Stramenopiles</taxon>
        <taxon>Oomycota</taxon>
        <taxon>Peronosporomycetes</taxon>
        <taxon>Peronosporales</taxon>
        <taxon>Peronosporaceae</taxon>
        <taxon>Phytophthora</taxon>
    </lineage>
</organism>
<dbReference type="AlphaFoldDB" id="A0A329RNL2"/>
<dbReference type="VEuPathDB" id="FungiDB:PC110_g18308"/>
<keyword evidence="3" id="KW-1185">Reference proteome</keyword>
<reference evidence="1" key="2">
    <citation type="submission" date="2018-05" db="EMBL/GenBank/DDBJ databases">
        <title>Effector identification in a new, highly contiguous assembly of the strawberry crown rot pathogen Phytophthora cactorum.</title>
        <authorList>
            <person name="Armitage A.D."/>
            <person name="Nellist C.F."/>
            <person name="Bates H."/>
            <person name="Vickerstaff R.J."/>
            <person name="Harrison R.J."/>
        </authorList>
    </citation>
    <scope>NUCLEOTIDE SEQUENCE</scope>
    <source>
        <strain evidence="1">P421</strain>
    </source>
</reference>
<dbReference type="Proteomes" id="UP000251314">
    <property type="component" value="Unassembled WGS sequence"/>
</dbReference>
<dbReference type="EMBL" id="MJFZ01000772">
    <property type="protein sequence ID" value="RAW25266.1"/>
    <property type="molecule type" value="Genomic_DNA"/>
</dbReference>
<dbReference type="EMBL" id="RCMV01004854">
    <property type="protein sequence ID" value="KAG3192376.1"/>
    <property type="molecule type" value="Genomic_DNA"/>
</dbReference>
<comment type="caution">
    <text evidence="2">The sequence shown here is derived from an EMBL/GenBank/DDBJ whole genome shotgun (WGS) entry which is preliminary data.</text>
</comment>
<evidence type="ECO:0000313" key="3">
    <source>
        <dbReference type="Proteomes" id="UP000251314"/>
    </source>
</evidence>